<reference evidence="3 4" key="1">
    <citation type="submission" date="2018-06" db="EMBL/GenBank/DDBJ databases">
        <title>Genome conservation of Clostridium tetani.</title>
        <authorList>
            <person name="Bruggemann H."/>
            <person name="Popoff M.R."/>
        </authorList>
    </citation>
    <scope>NUCLEOTIDE SEQUENCE [LARGE SCALE GENOMIC DNA]</scope>
    <source>
        <strain evidence="3 4">2017.061</strain>
    </source>
</reference>
<evidence type="ECO:0000259" key="2">
    <source>
        <dbReference type="Pfam" id="PF14317"/>
    </source>
</evidence>
<comment type="caution">
    <text evidence="3">The sequence shown here is derived from an EMBL/GenBank/DDBJ whole genome shotgun (WGS) entry which is preliminary data.</text>
</comment>
<keyword evidence="1" id="KW-0812">Transmembrane</keyword>
<organism evidence="3 4">
    <name type="scientific">Clostridium tetani</name>
    <dbReference type="NCBI Taxonomy" id="1513"/>
    <lineage>
        <taxon>Bacteria</taxon>
        <taxon>Bacillati</taxon>
        <taxon>Bacillota</taxon>
        <taxon>Clostridia</taxon>
        <taxon>Eubacteriales</taxon>
        <taxon>Clostridiaceae</taxon>
        <taxon>Clostridium</taxon>
    </lineage>
</organism>
<dbReference type="EMBL" id="QMAP01000001">
    <property type="protein sequence ID" value="RXI50755.1"/>
    <property type="molecule type" value="Genomic_DNA"/>
</dbReference>
<dbReference type="Pfam" id="PF14317">
    <property type="entry name" value="YcxB"/>
    <property type="match status" value="1"/>
</dbReference>
<protein>
    <submittedName>
        <fullName evidence="3">YcxB family protein</fullName>
    </submittedName>
</protein>
<feature type="domain" description="YcxB-like C-terminal" evidence="2">
    <location>
        <begin position="103"/>
        <end position="165"/>
    </location>
</feature>
<dbReference type="RefSeq" id="WP_052041023.1">
    <property type="nucleotide sequence ID" value="NZ_AP026806.1"/>
</dbReference>
<dbReference type="InterPro" id="IPR025588">
    <property type="entry name" value="YcxB-like_C"/>
</dbReference>
<feature type="transmembrane region" description="Helical" evidence="1">
    <location>
        <begin position="54"/>
        <end position="77"/>
    </location>
</feature>
<proteinExistence type="predicted"/>
<accession>A0A4Q0VFG8</accession>
<keyword evidence="1" id="KW-1133">Transmembrane helix</keyword>
<keyword evidence="1" id="KW-0472">Membrane</keyword>
<evidence type="ECO:0000313" key="3">
    <source>
        <dbReference type="EMBL" id="RXI50755.1"/>
    </source>
</evidence>
<evidence type="ECO:0000256" key="1">
    <source>
        <dbReference type="SAM" id="Phobius"/>
    </source>
</evidence>
<sequence length="176" mass="20633">MEEKILFTVKTKMNKEDYRKFLYLATFKKSPIIIPMMLLIAAIGAGIIAFENGVFNITAFLIAWVFMILFVFVTICFKVEHKNKKRIKTDKIGTFNTYQTLSFYEDYVIVVNDSIEGKGKIRYDQFYGLLESKEYLIFYYDANMASLIRKKDIDDECKSKIIELLQEKLGDDFKTI</sequence>
<dbReference type="AlphaFoldDB" id="A0A4Q0VFG8"/>
<evidence type="ECO:0000313" key="4">
    <source>
        <dbReference type="Proteomes" id="UP000290921"/>
    </source>
</evidence>
<gene>
    <name evidence="3" type="ORF">DP130_01970</name>
</gene>
<dbReference type="Proteomes" id="UP000290921">
    <property type="component" value="Unassembled WGS sequence"/>
</dbReference>
<name>A0A4Q0VFG8_CLOTA</name>
<feature type="transmembrane region" description="Helical" evidence="1">
    <location>
        <begin position="21"/>
        <end position="48"/>
    </location>
</feature>